<proteinExistence type="predicted"/>
<dbReference type="InterPro" id="IPR038493">
    <property type="entry name" value="MqsR_sf"/>
</dbReference>
<keyword evidence="2" id="KW-1185">Reference proteome</keyword>
<dbReference type="EMBL" id="FNPG01000024">
    <property type="protein sequence ID" value="SDY60220.1"/>
    <property type="molecule type" value="Genomic_DNA"/>
</dbReference>
<sequence length="128" mass="15430">MTATYDDIKKYLEEVKAAINAGKYRVEMNDKRQDNQDLFMDYVITEEHRKQILLGLTRMDFSEIRPNDHKGFEHEMLYVFGKNVNLLRRFGSGVEQVSLYIKFNKLESRYVIVISFHKQKYPLKYYFK</sequence>
<dbReference type="Gene3D" id="3.30.2310.40">
    <property type="match status" value="1"/>
</dbReference>
<accession>A0A1H3L7B1</accession>
<name>A0A1H3L7B1_9FIRM</name>
<evidence type="ECO:0008006" key="3">
    <source>
        <dbReference type="Google" id="ProtNLM"/>
    </source>
</evidence>
<evidence type="ECO:0000313" key="1">
    <source>
        <dbReference type="EMBL" id="SDY60220.1"/>
    </source>
</evidence>
<protein>
    <recommendedName>
        <fullName evidence="3">Motility quorum-sensing regulator, toxin of MqsA</fullName>
    </recommendedName>
</protein>
<dbReference type="AlphaFoldDB" id="A0A1H3L7B1"/>
<dbReference type="Proteomes" id="UP000183918">
    <property type="component" value="Unassembled WGS sequence"/>
</dbReference>
<evidence type="ECO:0000313" key="2">
    <source>
        <dbReference type="Proteomes" id="UP000183918"/>
    </source>
</evidence>
<reference evidence="1 2" key="1">
    <citation type="submission" date="2016-10" db="EMBL/GenBank/DDBJ databases">
        <authorList>
            <person name="de Groot N.N."/>
        </authorList>
    </citation>
    <scope>NUCLEOTIDE SEQUENCE [LARGE SCALE GENOMIC DNA]</scope>
    <source>
        <strain evidence="1 2">DSM 14045</strain>
    </source>
</reference>
<dbReference type="RefSeq" id="WP_074718446.1">
    <property type="nucleotide sequence ID" value="NZ_FNPG01000024.1"/>
</dbReference>
<organism evidence="1 2">
    <name type="scientific">Lachnobacterium bovis DSM 14045</name>
    <dbReference type="NCBI Taxonomy" id="1122142"/>
    <lineage>
        <taxon>Bacteria</taxon>
        <taxon>Bacillati</taxon>
        <taxon>Bacillota</taxon>
        <taxon>Clostridia</taxon>
        <taxon>Lachnospirales</taxon>
        <taxon>Lachnospiraceae</taxon>
        <taxon>Lachnobacterium</taxon>
    </lineage>
</organism>
<dbReference type="STRING" id="1122142.SAMN02910414_01923"/>
<gene>
    <name evidence="1" type="ORF">SAMN02910414_01923</name>
</gene>
<dbReference type="OrthoDB" id="2062769at2"/>